<sequence>MSLSNSIKPIAGLFFSMAALAAQALEAPATPLPLTPAAPKQLRDPFTPSELMYETAGAQGGTAAGAYGFMPNQETMKVPNLKLRGLLNPTGKAFIALLEVSGVGTFMVREGDEFNFDPSQPKNAIRVSKITRLSVTVETGTLGSIRVLR</sequence>
<evidence type="ECO:0000256" key="1">
    <source>
        <dbReference type="SAM" id="SignalP"/>
    </source>
</evidence>
<gene>
    <name evidence="2" type="ORF">QLH52_09555</name>
</gene>
<protein>
    <recommendedName>
        <fullName evidence="4">General secretion pathway protein GspC</fullName>
    </recommendedName>
</protein>
<comment type="caution">
    <text evidence="2">The sequence shown here is derived from an EMBL/GenBank/DDBJ whole genome shotgun (WGS) entry which is preliminary data.</text>
</comment>
<feature type="chain" id="PRO_5047337503" description="General secretion pathway protein GspC" evidence="1">
    <location>
        <begin position="22"/>
        <end position="149"/>
    </location>
</feature>
<accession>A0ABU4UED1</accession>
<feature type="signal peptide" evidence="1">
    <location>
        <begin position="1"/>
        <end position="21"/>
    </location>
</feature>
<reference evidence="2 3" key="1">
    <citation type="submission" date="2023-11" db="EMBL/GenBank/DDBJ databases">
        <authorList>
            <person name="Ouyang M.-Y."/>
        </authorList>
    </citation>
    <scope>NUCLEOTIDE SEQUENCE [LARGE SCALE GENOMIC DNA]</scope>
    <source>
        <strain evidence="2 3">OY6</strain>
    </source>
</reference>
<evidence type="ECO:0008006" key="4">
    <source>
        <dbReference type="Google" id="ProtNLM"/>
    </source>
</evidence>
<keyword evidence="1" id="KW-0732">Signal</keyword>
<keyword evidence="3" id="KW-1185">Reference proteome</keyword>
<organism evidence="2 3">
    <name type="scientific">Methylomonas defluvii</name>
    <dbReference type="NCBI Taxonomy" id="3045149"/>
    <lineage>
        <taxon>Bacteria</taxon>
        <taxon>Pseudomonadati</taxon>
        <taxon>Pseudomonadota</taxon>
        <taxon>Gammaproteobacteria</taxon>
        <taxon>Methylococcales</taxon>
        <taxon>Methylococcaceae</taxon>
        <taxon>Methylomonas</taxon>
    </lineage>
</organism>
<dbReference type="Proteomes" id="UP001284537">
    <property type="component" value="Unassembled WGS sequence"/>
</dbReference>
<evidence type="ECO:0000313" key="2">
    <source>
        <dbReference type="EMBL" id="MDX8127526.1"/>
    </source>
</evidence>
<evidence type="ECO:0000313" key="3">
    <source>
        <dbReference type="Proteomes" id="UP001284537"/>
    </source>
</evidence>
<name>A0ABU4UED1_9GAMM</name>
<dbReference type="EMBL" id="JAXARY010000007">
    <property type="protein sequence ID" value="MDX8127526.1"/>
    <property type="molecule type" value="Genomic_DNA"/>
</dbReference>
<proteinExistence type="predicted"/>
<dbReference type="RefSeq" id="WP_319961380.1">
    <property type="nucleotide sequence ID" value="NZ_JAXARY010000007.1"/>
</dbReference>